<evidence type="ECO:0000313" key="3">
    <source>
        <dbReference type="EMBL" id="OAD62198.1"/>
    </source>
</evidence>
<organism evidence="2 4">
    <name type="scientific">Eufriesea mexicana</name>
    <dbReference type="NCBI Taxonomy" id="516756"/>
    <lineage>
        <taxon>Eukaryota</taxon>
        <taxon>Metazoa</taxon>
        <taxon>Ecdysozoa</taxon>
        <taxon>Arthropoda</taxon>
        <taxon>Hexapoda</taxon>
        <taxon>Insecta</taxon>
        <taxon>Pterygota</taxon>
        <taxon>Neoptera</taxon>
        <taxon>Endopterygota</taxon>
        <taxon>Hymenoptera</taxon>
        <taxon>Apocrita</taxon>
        <taxon>Aculeata</taxon>
        <taxon>Apoidea</taxon>
        <taxon>Anthophila</taxon>
        <taxon>Apidae</taxon>
        <taxon>Eufriesea</taxon>
    </lineage>
</organism>
<dbReference type="AlphaFoldDB" id="A0A310SBE0"/>
<reference evidence="2 4" key="1">
    <citation type="submission" date="2015-07" db="EMBL/GenBank/DDBJ databases">
        <title>The genome of Eufriesea mexicana.</title>
        <authorList>
            <person name="Pan H."/>
            <person name="Kapheim K."/>
        </authorList>
    </citation>
    <scope>NUCLEOTIDE SEQUENCE [LARGE SCALE GENOMIC DNA]</scope>
    <source>
        <strain evidence="2">0111107269</strain>
        <tissue evidence="2">Whole body</tissue>
    </source>
</reference>
<dbReference type="EMBL" id="KQ765162">
    <property type="protein sequence ID" value="OAD54126.1"/>
    <property type="molecule type" value="Genomic_DNA"/>
</dbReference>
<proteinExistence type="predicted"/>
<name>A0A310SBE0_9HYME</name>
<protein>
    <submittedName>
        <fullName evidence="2">Uncharacterized protein</fullName>
    </submittedName>
</protein>
<evidence type="ECO:0000256" key="1">
    <source>
        <dbReference type="SAM" id="MobiDB-lite"/>
    </source>
</evidence>
<gene>
    <name evidence="3" type="ORF">WN48_07452</name>
    <name evidence="2" type="ORF">WN48_08359</name>
</gene>
<evidence type="ECO:0000313" key="2">
    <source>
        <dbReference type="EMBL" id="OAD54126.1"/>
    </source>
</evidence>
<feature type="compositionally biased region" description="Polar residues" evidence="1">
    <location>
        <begin position="116"/>
        <end position="125"/>
    </location>
</feature>
<sequence length="138" mass="15453">MTTKLIVQDNVHQQSTFDLPISLQNSNERIANESAKCFPVAPRAFDILVIDGTQSSPHGIEQNLTQDHTGRSATETLRPSFRHFCQPRKPCDPVVGMWRPHPLPKNPGKTMARYPTSHSEASKSNFLKLCHGNPENPK</sequence>
<dbReference type="Proteomes" id="UP000250275">
    <property type="component" value="Unassembled WGS sequence"/>
</dbReference>
<evidence type="ECO:0000313" key="4">
    <source>
        <dbReference type="Proteomes" id="UP000250275"/>
    </source>
</evidence>
<dbReference type="EMBL" id="KQ759883">
    <property type="protein sequence ID" value="OAD62198.1"/>
    <property type="molecule type" value="Genomic_DNA"/>
</dbReference>
<accession>A0A310SBE0</accession>
<keyword evidence="4" id="KW-1185">Reference proteome</keyword>
<feature type="region of interest" description="Disordered" evidence="1">
    <location>
        <begin position="95"/>
        <end position="138"/>
    </location>
</feature>